<evidence type="ECO:0000313" key="1">
    <source>
        <dbReference type="EMBL" id="KAK1864361.1"/>
    </source>
</evidence>
<evidence type="ECO:0000313" key="2">
    <source>
        <dbReference type="Proteomes" id="UP000798662"/>
    </source>
</evidence>
<gene>
    <name evidence="1" type="ORF">I4F81_006909</name>
</gene>
<accession>A0ACC3C250</accession>
<dbReference type="Proteomes" id="UP000798662">
    <property type="component" value="Chromosome 2"/>
</dbReference>
<organism evidence="1 2">
    <name type="scientific">Pyropia yezoensis</name>
    <name type="common">Susabi-nori</name>
    <name type="synonym">Porphyra yezoensis</name>
    <dbReference type="NCBI Taxonomy" id="2788"/>
    <lineage>
        <taxon>Eukaryota</taxon>
        <taxon>Rhodophyta</taxon>
        <taxon>Bangiophyceae</taxon>
        <taxon>Bangiales</taxon>
        <taxon>Bangiaceae</taxon>
        <taxon>Pyropia</taxon>
    </lineage>
</organism>
<proteinExistence type="predicted"/>
<keyword evidence="2" id="KW-1185">Reference proteome</keyword>
<protein>
    <submittedName>
        <fullName evidence="1">Uncharacterized protein</fullName>
    </submittedName>
</protein>
<comment type="caution">
    <text evidence="1">The sequence shown here is derived from an EMBL/GenBank/DDBJ whole genome shotgun (WGS) entry which is preliminary data.</text>
</comment>
<dbReference type="EMBL" id="CM020619">
    <property type="protein sequence ID" value="KAK1864361.1"/>
    <property type="molecule type" value="Genomic_DNA"/>
</dbReference>
<name>A0ACC3C250_PYRYE</name>
<sequence>MAASRGPCFAPPPTRLDAAGSYARGVAAGRYMAAFRAYSEKYPFRLRSETPEIAIELSLQPYRAYGVDATIMFSDILTPLPALGVEFDVVPGKGPVIASPLRDAAAVAAVVATPLEPSTKLPFVGETLRALRRELETQPTAVMGFVGAPFTLAAYAVEGRADKHLKATKGMMASADGRAILHGLLAKLATSIGEYAVHQVDAGAHAVQLFDSWAHHLSPADYRVWALPYARTVAAAVRAAHPGVPVFFFANGSAGKLEDIAAALGNVVDVVSLDWGVGMAAGRERLGRDIVAQGNSDPMVLYTGDDVAVRAEVDATCAAAGRGHILNLGHGVMQGTPESAVGVYCDAARAFQYAERGL</sequence>
<reference evidence="1" key="1">
    <citation type="submission" date="2019-11" db="EMBL/GenBank/DDBJ databases">
        <title>Nori genome reveals adaptations in red seaweeds to the harsh intertidal environment.</title>
        <authorList>
            <person name="Wang D."/>
            <person name="Mao Y."/>
        </authorList>
    </citation>
    <scope>NUCLEOTIDE SEQUENCE</scope>
    <source>
        <tissue evidence="1">Gametophyte</tissue>
    </source>
</reference>